<keyword evidence="1" id="KW-0732">Signal</keyword>
<dbReference type="RefSeq" id="WP_343940033.1">
    <property type="nucleotide sequence ID" value="NZ_BAAABU010000033.1"/>
</dbReference>
<evidence type="ECO:0008006" key="4">
    <source>
        <dbReference type="Google" id="ProtNLM"/>
    </source>
</evidence>
<sequence>MTRLAARSAWAAALVALAFTAACSPAPAEPDPTPTSTRTIPSSLPKEVADMWAEKVESPKKTAEDLCGLLTVAEVTAAVGVEAAEGVANGPGKCAWSIGGTVDAKGRPDAGVLLTTPKPVAWLGDKTTVSGHPARTSGSGGTPVCTLKVLLREPVEDPDDRPVLELFVVTKGDAPRDQCEAARSLAELALDRLPA</sequence>
<evidence type="ECO:0000313" key="2">
    <source>
        <dbReference type="EMBL" id="GAA0262606.1"/>
    </source>
</evidence>
<dbReference type="PROSITE" id="PS51257">
    <property type="entry name" value="PROKAR_LIPOPROTEIN"/>
    <property type="match status" value="1"/>
</dbReference>
<comment type="caution">
    <text evidence="2">The sequence shown here is derived from an EMBL/GenBank/DDBJ whole genome shotgun (WGS) entry which is preliminary data.</text>
</comment>
<name>A0ABN0UVH8_9PSEU</name>
<dbReference type="Proteomes" id="UP001500416">
    <property type="component" value="Unassembled WGS sequence"/>
</dbReference>
<organism evidence="2 3">
    <name type="scientific">Saccharothrix mutabilis subsp. mutabilis</name>
    <dbReference type="NCBI Taxonomy" id="66855"/>
    <lineage>
        <taxon>Bacteria</taxon>
        <taxon>Bacillati</taxon>
        <taxon>Actinomycetota</taxon>
        <taxon>Actinomycetes</taxon>
        <taxon>Pseudonocardiales</taxon>
        <taxon>Pseudonocardiaceae</taxon>
        <taxon>Saccharothrix</taxon>
    </lineage>
</organism>
<feature type="signal peptide" evidence="1">
    <location>
        <begin position="1"/>
        <end position="28"/>
    </location>
</feature>
<dbReference type="EMBL" id="BAAABU010000033">
    <property type="protein sequence ID" value="GAA0262606.1"/>
    <property type="molecule type" value="Genomic_DNA"/>
</dbReference>
<proteinExistence type="predicted"/>
<keyword evidence="3" id="KW-1185">Reference proteome</keyword>
<evidence type="ECO:0000256" key="1">
    <source>
        <dbReference type="SAM" id="SignalP"/>
    </source>
</evidence>
<feature type="chain" id="PRO_5047433787" description="DUF3558 domain-containing protein" evidence="1">
    <location>
        <begin position="29"/>
        <end position="195"/>
    </location>
</feature>
<evidence type="ECO:0000313" key="3">
    <source>
        <dbReference type="Proteomes" id="UP001500416"/>
    </source>
</evidence>
<dbReference type="InterPro" id="IPR024520">
    <property type="entry name" value="DUF3558"/>
</dbReference>
<dbReference type="Pfam" id="PF12079">
    <property type="entry name" value="DUF3558"/>
    <property type="match status" value="1"/>
</dbReference>
<accession>A0ABN0UVH8</accession>
<gene>
    <name evidence="2" type="ORF">GCM10010492_74610</name>
</gene>
<protein>
    <recommendedName>
        <fullName evidence="4">DUF3558 domain-containing protein</fullName>
    </recommendedName>
</protein>
<reference evidence="2 3" key="1">
    <citation type="journal article" date="2019" name="Int. J. Syst. Evol. Microbiol.">
        <title>The Global Catalogue of Microorganisms (GCM) 10K type strain sequencing project: providing services to taxonomists for standard genome sequencing and annotation.</title>
        <authorList>
            <consortium name="The Broad Institute Genomics Platform"/>
            <consortium name="The Broad Institute Genome Sequencing Center for Infectious Disease"/>
            <person name="Wu L."/>
            <person name="Ma J."/>
        </authorList>
    </citation>
    <scope>NUCLEOTIDE SEQUENCE [LARGE SCALE GENOMIC DNA]</scope>
    <source>
        <strain evidence="2 3">JCM 3380</strain>
    </source>
</reference>